<organism evidence="3 4">
    <name type="scientific">Pacificispira spongiicola</name>
    <dbReference type="NCBI Taxonomy" id="2729598"/>
    <lineage>
        <taxon>Bacteria</taxon>
        <taxon>Pseudomonadati</taxon>
        <taxon>Pseudomonadota</taxon>
        <taxon>Alphaproteobacteria</taxon>
        <taxon>Rhodospirillales</taxon>
        <taxon>Rhodospirillaceae</taxon>
        <taxon>Pacificispira</taxon>
    </lineage>
</organism>
<reference evidence="3 4" key="1">
    <citation type="submission" date="2020-04" db="EMBL/GenBank/DDBJ databases">
        <title>Rhodospirillaceae bacterium KN72 isolated from deep sea.</title>
        <authorList>
            <person name="Zhang D.-C."/>
        </authorList>
    </citation>
    <scope>NUCLEOTIDE SEQUENCE [LARGE SCALE GENOMIC DNA]</scope>
    <source>
        <strain evidence="3 4">KN72</strain>
    </source>
</reference>
<dbReference type="Gene3D" id="3.60.15.10">
    <property type="entry name" value="Ribonuclease Z/Hydroxyacylglutathione hydrolase-like"/>
    <property type="match status" value="1"/>
</dbReference>
<dbReference type="InterPro" id="IPR001279">
    <property type="entry name" value="Metallo-B-lactamas"/>
</dbReference>
<dbReference type="GO" id="GO:0017001">
    <property type="term" value="P:antibiotic catabolic process"/>
    <property type="evidence" value="ECO:0007669"/>
    <property type="project" value="UniProtKB-ARBA"/>
</dbReference>
<dbReference type="SMART" id="SM00849">
    <property type="entry name" value="Lactamase_B"/>
    <property type="match status" value="1"/>
</dbReference>
<protein>
    <submittedName>
        <fullName evidence="3">MBL fold metallo-hydrolase</fullName>
    </submittedName>
</protein>
<sequence>MQRIAAEKWYRTESRGDDVTLIEEPFIKAFYRCNIWHIRGRDRDMLVDSGMGVVSLRRHIPLVTEKSLTAVASHIHFDHIGCHHEFPDRCVHRAEASILANPTNHDTLADPYVTDDIFDALPPEPYRSETYAVEPAPATRVLEDGDMVDLGDRVFEVIHCPGHSPGGIMLFERGTGVLFSGDTVYDGPLIDDAFHSDIPEYIATMKRIRDLPVRVVHGGHFGSFDGKRYLDLIDAFLTEKGA</sequence>
<dbReference type="AlphaFoldDB" id="A0A7Y0E1Y6"/>
<keyword evidence="3" id="KW-0378">Hydrolase</keyword>
<dbReference type="InterPro" id="IPR036866">
    <property type="entry name" value="RibonucZ/Hydroxyglut_hydro"/>
</dbReference>
<dbReference type="InterPro" id="IPR050855">
    <property type="entry name" value="NDM-1-like"/>
</dbReference>
<comment type="similarity">
    <text evidence="1">Belongs to the metallo-beta-lactamase superfamily. Class-B beta-lactamase family.</text>
</comment>
<accession>A0A7Y0E1Y6</accession>
<keyword evidence="4" id="KW-1185">Reference proteome</keyword>
<dbReference type="CDD" id="cd07712">
    <property type="entry name" value="MBLAC2-like_MBL-fold"/>
    <property type="match status" value="1"/>
</dbReference>
<evidence type="ECO:0000313" key="3">
    <source>
        <dbReference type="EMBL" id="NMM45663.1"/>
    </source>
</evidence>
<dbReference type="SUPFAM" id="SSF56281">
    <property type="entry name" value="Metallo-hydrolase/oxidoreductase"/>
    <property type="match status" value="1"/>
</dbReference>
<dbReference type="GO" id="GO:0016787">
    <property type="term" value="F:hydrolase activity"/>
    <property type="evidence" value="ECO:0007669"/>
    <property type="project" value="UniProtKB-KW"/>
</dbReference>
<evidence type="ECO:0000256" key="1">
    <source>
        <dbReference type="ARBA" id="ARBA00005250"/>
    </source>
</evidence>
<dbReference type="RefSeq" id="WP_169626051.1">
    <property type="nucleotide sequence ID" value="NZ_JABBNT010000004.1"/>
</dbReference>
<feature type="domain" description="Metallo-beta-lactamase" evidence="2">
    <location>
        <begin position="32"/>
        <end position="220"/>
    </location>
</feature>
<gene>
    <name evidence="3" type="ORF">HH303_14295</name>
</gene>
<dbReference type="PANTHER" id="PTHR42951:SF4">
    <property type="entry name" value="ACYL-COENZYME A THIOESTERASE MBLAC2"/>
    <property type="match status" value="1"/>
</dbReference>
<proteinExistence type="inferred from homology"/>
<evidence type="ECO:0000259" key="2">
    <source>
        <dbReference type="SMART" id="SM00849"/>
    </source>
</evidence>
<evidence type="ECO:0000313" key="4">
    <source>
        <dbReference type="Proteomes" id="UP000539372"/>
    </source>
</evidence>
<dbReference type="EMBL" id="JABBNT010000004">
    <property type="protein sequence ID" value="NMM45663.1"/>
    <property type="molecule type" value="Genomic_DNA"/>
</dbReference>
<comment type="caution">
    <text evidence="3">The sequence shown here is derived from an EMBL/GenBank/DDBJ whole genome shotgun (WGS) entry which is preliminary data.</text>
</comment>
<name>A0A7Y0E1Y6_9PROT</name>
<dbReference type="Pfam" id="PF00753">
    <property type="entry name" value="Lactamase_B"/>
    <property type="match status" value="1"/>
</dbReference>
<dbReference type="Proteomes" id="UP000539372">
    <property type="component" value="Unassembled WGS sequence"/>
</dbReference>
<dbReference type="PANTHER" id="PTHR42951">
    <property type="entry name" value="METALLO-BETA-LACTAMASE DOMAIN-CONTAINING"/>
    <property type="match status" value="1"/>
</dbReference>